<dbReference type="InterPro" id="IPR028081">
    <property type="entry name" value="Leu-bd"/>
</dbReference>
<evidence type="ECO:0000256" key="3">
    <source>
        <dbReference type="SAM" id="SignalP"/>
    </source>
</evidence>
<feature type="chain" id="PRO_5014925421" evidence="3">
    <location>
        <begin position="26"/>
        <end position="410"/>
    </location>
</feature>
<dbReference type="Pfam" id="PF13458">
    <property type="entry name" value="Peripla_BP_6"/>
    <property type="match status" value="1"/>
</dbReference>
<dbReference type="RefSeq" id="WP_102775709.1">
    <property type="nucleotide sequence ID" value="NZ_POQS01000009.1"/>
</dbReference>
<feature type="domain" description="Leucine-binding protein" evidence="4">
    <location>
        <begin position="32"/>
        <end position="381"/>
    </location>
</feature>
<dbReference type="AlphaFoldDB" id="A0A2N8KAC2"/>
<gene>
    <name evidence="5" type="ORF">C1I89_28845</name>
</gene>
<comment type="similarity">
    <text evidence="1">Belongs to the leucine-binding protein family.</text>
</comment>
<organism evidence="5 6">
    <name type="scientific">Achromobacter pulmonis</name>
    <dbReference type="NCBI Taxonomy" id="1389932"/>
    <lineage>
        <taxon>Bacteria</taxon>
        <taxon>Pseudomonadati</taxon>
        <taxon>Pseudomonadota</taxon>
        <taxon>Betaproteobacteria</taxon>
        <taxon>Burkholderiales</taxon>
        <taxon>Alcaligenaceae</taxon>
        <taxon>Achromobacter</taxon>
    </lineage>
</organism>
<evidence type="ECO:0000259" key="4">
    <source>
        <dbReference type="Pfam" id="PF13458"/>
    </source>
</evidence>
<reference evidence="5 6" key="1">
    <citation type="submission" date="2018-01" db="EMBL/GenBank/DDBJ databases">
        <title>The draft genome of an aniline degradation strain ANB-1.</title>
        <authorList>
            <person name="Zhang L."/>
            <person name="Jiang J."/>
        </authorList>
    </citation>
    <scope>NUCLEOTIDE SEQUENCE [LARGE SCALE GENOMIC DNA]</scope>
    <source>
        <strain evidence="5 6">ANB-1</strain>
    </source>
</reference>
<sequence length="410" mass="44640">MFAKSWLFRLPAVALALAALTPSLAAAQTSDKIRVGMTVSSTGSFALASQSGVRGVELWVDDVNRRGGIELNGKKYPVELVKLDDRSDKQMVTRVYERLIVDEKVDLVFAPFGSTLTAAAATVTERLGKYMMVWSAASDDLYKQGFKNMVSGTQMPVSAMLRANMELAARQGVKKVALLYSDEPFPAGLAEGGREQATKNGMEVVLFEKYPKGQKDFSTILQKARAAGAEALVPTSYEGDLISMTRQMKQLDINFPYVFMVYASTPQFQAIGADTNYIYSHTNYHPAINWNVNAGMTREQFAAAYDRKFPKAEFPPDFQTALAYGAGALTEEIVKKAGGTDAAALKKASLDLSGKLTVMAGPYAIDDTGKQLLMPFPVVQLLPGKGMVPVWPADVATQKPVYPAPDWKAR</sequence>
<name>A0A2N8KAC2_9BURK</name>
<evidence type="ECO:0000313" key="6">
    <source>
        <dbReference type="Proteomes" id="UP000235994"/>
    </source>
</evidence>
<dbReference type="PANTHER" id="PTHR30483:SF37">
    <property type="entry name" value="ABC TRANSPORTER SUBSTRATE-BINDING PROTEIN"/>
    <property type="match status" value="1"/>
</dbReference>
<dbReference type="InterPro" id="IPR051010">
    <property type="entry name" value="BCAA_transport"/>
</dbReference>
<feature type="signal peptide" evidence="3">
    <location>
        <begin position="1"/>
        <end position="25"/>
    </location>
</feature>
<evidence type="ECO:0000256" key="1">
    <source>
        <dbReference type="ARBA" id="ARBA00010062"/>
    </source>
</evidence>
<dbReference type="Gene3D" id="3.40.50.2300">
    <property type="match status" value="2"/>
</dbReference>
<dbReference type="CDD" id="cd06338">
    <property type="entry name" value="PBP1_ABC_ligand_binding-like"/>
    <property type="match status" value="1"/>
</dbReference>
<dbReference type="Proteomes" id="UP000235994">
    <property type="component" value="Unassembled WGS sequence"/>
</dbReference>
<dbReference type="PANTHER" id="PTHR30483">
    <property type="entry name" value="LEUCINE-SPECIFIC-BINDING PROTEIN"/>
    <property type="match status" value="1"/>
</dbReference>
<evidence type="ECO:0000256" key="2">
    <source>
        <dbReference type="ARBA" id="ARBA00022729"/>
    </source>
</evidence>
<dbReference type="EMBL" id="POQS01000009">
    <property type="protein sequence ID" value="PND30396.1"/>
    <property type="molecule type" value="Genomic_DNA"/>
</dbReference>
<dbReference type="InterPro" id="IPR028082">
    <property type="entry name" value="Peripla_BP_I"/>
</dbReference>
<dbReference type="SUPFAM" id="SSF53822">
    <property type="entry name" value="Periplasmic binding protein-like I"/>
    <property type="match status" value="1"/>
</dbReference>
<evidence type="ECO:0000313" key="5">
    <source>
        <dbReference type="EMBL" id="PND30396.1"/>
    </source>
</evidence>
<protein>
    <submittedName>
        <fullName evidence="5">Branched-chain amino acid ABC transporter substrate-binding protein</fullName>
    </submittedName>
</protein>
<keyword evidence="2 3" id="KW-0732">Signal</keyword>
<keyword evidence="6" id="KW-1185">Reference proteome</keyword>
<accession>A0A2N8KAC2</accession>
<comment type="caution">
    <text evidence="5">The sequence shown here is derived from an EMBL/GenBank/DDBJ whole genome shotgun (WGS) entry which is preliminary data.</text>
</comment>
<proteinExistence type="inferred from homology"/>